<accession>A0ABV2ZG93</accession>
<reference evidence="2 3" key="1">
    <citation type="submission" date="2024-06" db="EMBL/GenBank/DDBJ databases">
        <title>The Natural Products Discovery Center: Release of the First 8490 Sequenced Strains for Exploring Actinobacteria Biosynthetic Diversity.</title>
        <authorList>
            <person name="Kalkreuter E."/>
            <person name="Kautsar S.A."/>
            <person name="Yang D."/>
            <person name="Bader C.D."/>
            <person name="Teijaro C.N."/>
            <person name="Fluegel L."/>
            <person name="Davis C.M."/>
            <person name="Simpson J.R."/>
            <person name="Lauterbach L."/>
            <person name="Steele A.D."/>
            <person name="Gui C."/>
            <person name="Meng S."/>
            <person name="Li G."/>
            <person name="Viehrig K."/>
            <person name="Ye F."/>
            <person name="Su P."/>
            <person name="Kiefer A.F."/>
            <person name="Nichols A."/>
            <person name="Cepeda A.J."/>
            <person name="Yan W."/>
            <person name="Fan B."/>
            <person name="Jiang Y."/>
            <person name="Adhikari A."/>
            <person name="Zheng C.-J."/>
            <person name="Schuster L."/>
            <person name="Cowan T.M."/>
            <person name="Smanski M.J."/>
            <person name="Chevrette M.G."/>
            <person name="De Carvalho L.P.S."/>
            <person name="Shen B."/>
        </authorList>
    </citation>
    <scope>NUCLEOTIDE SEQUENCE [LARGE SCALE GENOMIC DNA]</scope>
    <source>
        <strain evidence="2 3">NPDC033843</strain>
    </source>
</reference>
<dbReference type="Proteomes" id="UP001550739">
    <property type="component" value="Unassembled WGS sequence"/>
</dbReference>
<keyword evidence="3" id="KW-1185">Reference proteome</keyword>
<feature type="transmembrane region" description="Helical" evidence="1">
    <location>
        <begin position="51"/>
        <end position="68"/>
    </location>
</feature>
<feature type="transmembrane region" description="Helical" evidence="1">
    <location>
        <begin position="20"/>
        <end position="39"/>
    </location>
</feature>
<protein>
    <submittedName>
        <fullName evidence="2">Uncharacterized protein</fullName>
    </submittedName>
</protein>
<evidence type="ECO:0000313" key="3">
    <source>
        <dbReference type="Proteomes" id="UP001550739"/>
    </source>
</evidence>
<keyword evidence="1" id="KW-1133">Transmembrane helix</keyword>
<proteinExistence type="predicted"/>
<gene>
    <name evidence="2" type="ORF">AB0E89_13485</name>
</gene>
<feature type="transmembrane region" description="Helical" evidence="1">
    <location>
        <begin position="103"/>
        <end position="121"/>
    </location>
</feature>
<comment type="caution">
    <text evidence="2">The sequence shown here is derived from an EMBL/GenBank/DDBJ whole genome shotgun (WGS) entry which is preliminary data.</text>
</comment>
<evidence type="ECO:0000313" key="2">
    <source>
        <dbReference type="EMBL" id="MEU3781577.1"/>
    </source>
</evidence>
<name>A0ABV2ZG93_9ACTN</name>
<keyword evidence="1" id="KW-0812">Transmembrane</keyword>
<keyword evidence="1" id="KW-0472">Membrane</keyword>
<dbReference type="RefSeq" id="WP_361702298.1">
    <property type="nucleotide sequence ID" value="NZ_JBEZVE010000006.1"/>
</dbReference>
<evidence type="ECO:0000256" key="1">
    <source>
        <dbReference type="SAM" id="Phobius"/>
    </source>
</evidence>
<sequence>MGWGNGRTKTGWKRAEPEVVAAIAAGAAQLPAAFLLWWFHSLAADAYGRDYGGGFGLACLFLFAPVYLPVLGLLHAWTQTLPGVILADLALARLRWPRWGRHLLGVVLVGAGWAAVTGLLWDWPFLAVALVLAALGVLPVLAMAYTRRKTLRSTWSTWSTGGVWWWAGVGSVALFVLAFAGAELADATGLIEEYEPPELSAAKVAGVWRGDDGAELRLLPGGRAELARMPAESEFGSDEDMAVCDGAGTWTYATEGRYETRGQVVVRLSAGSGTGSGCGDETTWRVSGTDRASELFVIFGDPDGGELRILKRAAAR</sequence>
<feature type="transmembrane region" description="Helical" evidence="1">
    <location>
        <begin position="158"/>
        <end position="180"/>
    </location>
</feature>
<feature type="transmembrane region" description="Helical" evidence="1">
    <location>
        <begin position="127"/>
        <end position="146"/>
    </location>
</feature>
<organism evidence="2 3">
    <name type="scientific">Streptomyces sp. 900129855</name>
    <dbReference type="NCBI Taxonomy" id="3155129"/>
    <lineage>
        <taxon>Bacteria</taxon>
        <taxon>Bacillati</taxon>
        <taxon>Actinomycetota</taxon>
        <taxon>Actinomycetes</taxon>
        <taxon>Kitasatosporales</taxon>
        <taxon>Streptomycetaceae</taxon>
        <taxon>Streptomyces</taxon>
    </lineage>
</organism>
<dbReference type="EMBL" id="JBEZVE010000006">
    <property type="protein sequence ID" value="MEU3781577.1"/>
    <property type="molecule type" value="Genomic_DNA"/>
</dbReference>